<keyword evidence="10 15" id="KW-0408">Iron</keyword>
<evidence type="ECO:0000259" key="16">
    <source>
        <dbReference type="PROSITE" id="PS50255"/>
    </source>
</evidence>
<evidence type="ECO:0000256" key="3">
    <source>
        <dbReference type="ARBA" id="ARBA00022448"/>
    </source>
</evidence>
<dbReference type="InterPro" id="IPR036400">
    <property type="entry name" value="Cyt_B5-like_heme/steroid_sf"/>
</dbReference>
<comment type="subcellular location">
    <subcellularLocation>
        <location evidence="1">Endoplasmic reticulum membrane</location>
        <topology evidence="1">Single-pass membrane protein</topology>
        <orientation evidence="1">Cytoplasmic side</orientation>
    </subcellularLocation>
    <subcellularLocation>
        <location evidence="13">Microsome membrane</location>
        <topology evidence="13">Single-pass membrane protein</topology>
        <orientation evidence="13">Cytoplasmic side</orientation>
    </subcellularLocation>
</comment>
<dbReference type="SMART" id="SM01117">
    <property type="entry name" value="Cyt-b5"/>
    <property type="match status" value="1"/>
</dbReference>
<evidence type="ECO:0000256" key="6">
    <source>
        <dbReference type="ARBA" id="ARBA00022723"/>
    </source>
</evidence>
<dbReference type="PANTHER" id="PTHR19359:SF150">
    <property type="entry name" value="CYTOCHROME B5"/>
    <property type="match status" value="1"/>
</dbReference>
<evidence type="ECO:0000256" key="7">
    <source>
        <dbReference type="ARBA" id="ARBA00022824"/>
    </source>
</evidence>
<dbReference type="PANTHER" id="PTHR19359">
    <property type="entry name" value="CYTOCHROME B5"/>
    <property type="match status" value="1"/>
</dbReference>
<dbReference type="InterPro" id="IPR011012">
    <property type="entry name" value="Longin-like_dom_sf"/>
</dbReference>
<dbReference type="Gene3D" id="3.10.120.10">
    <property type="entry name" value="Cytochrome b5-like heme/steroid binding domain"/>
    <property type="match status" value="1"/>
</dbReference>
<dbReference type="STRING" id="5627.A0A1C7M1A2"/>
<dbReference type="PROSITE" id="PS00191">
    <property type="entry name" value="CYTOCHROME_B5_1"/>
    <property type="match status" value="1"/>
</dbReference>
<comment type="similarity">
    <text evidence="2">Belongs to the TRAPP small subunits family. Sedlin subfamily.</text>
</comment>
<reference evidence="17 18" key="1">
    <citation type="submission" date="2016-03" db="EMBL/GenBank/DDBJ databases">
        <title>Whole genome sequencing of Grifola frondosa 9006-11.</title>
        <authorList>
            <person name="Min B."/>
            <person name="Park H."/>
            <person name="Kim J.-G."/>
            <person name="Cho H."/>
            <person name="Oh Y.-L."/>
            <person name="Kong W.-S."/>
            <person name="Choi I.-G."/>
        </authorList>
    </citation>
    <scope>NUCLEOTIDE SEQUENCE [LARGE SCALE GENOMIC DNA]</scope>
    <source>
        <strain evidence="17 18">9006-11</strain>
    </source>
</reference>
<dbReference type="GO" id="GO:0020037">
    <property type="term" value="F:heme binding"/>
    <property type="evidence" value="ECO:0007669"/>
    <property type="project" value="UniProtKB-UniRule"/>
</dbReference>
<dbReference type="PRINTS" id="PR00363">
    <property type="entry name" value="CYTOCHROMEB5"/>
</dbReference>
<evidence type="ECO:0000256" key="14">
    <source>
        <dbReference type="ARBA" id="ARBA00038168"/>
    </source>
</evidence>
<name>A0A1C7M1A2_GRIFR</name>
<keyword evidence="8" id="KW-0492">Microsome</keyword>
<evidence type="ECO:0000256" key="1">
    <source>
        <dbReference type="ARBA" id="ARBA00004131"/>
    </source>
</evidence>
<proteinExistence type="inferred from homology"/>
<evidence type="ECO:0000256" key="8">
    <source>
        <dbReference type="ARBA" id="ARBA00022848"/>
    </source>
</evidence>
<dbReference type="Pfam" id="PF04628">
    <property type="entry name" value="Sedlin_N"/>
    <property type="match status" value="1"/>
</dbReference>
<evidence type="ECO:0000313" key="18">
    <source>
        <dbReference type="Proteomes" id="UP000092993"/>
    </source>
</evidence>
<dbReference type="InterPro" id="IPR001199">
    <property type="entry name" value="Cyt_B5-like_heme/steroid-bd"/>
</dbReference>
<dbReference type="EMBL" id="LUGG01000014">
    <property type="protein sequence ID" value="OBZ70508.1"/>
    <property type="molecule type" value="Genomic_DNA"/>
</dbReference>
<comment type="caution">
    <text evidence="17">The sequence shown here is derived from an EMBL/GenBank/DDBJ whole genome shotgun (WGS) entry which is preliminary data.</text>
</comment>
<evidence type="ECO:0000256" key="9">
    <source>
        <dbReference type="ARBA" id="ARBA00022982"/>
    </source>
</evidence>
<dbReference type="InterPro" id="IPR018506">
    <property type="entry name" value="Cyt_B5_heme-BS"/>
</dbReference>
<comment type="similarity">
    <text evidence="14 15">Belongs to the cytochrome b5 family.</text>
</comment>
<evidence type="ECO:0000256" key="12">
    <source>
        <dbReference type="ARBA" id="ARBA00024408"/>
    </source>
</evidence>
<evidence type="ECO:0000256" key="4">
    <source>
        <dbReference type="ARBA" id="ARBA00022617"/>
    </source>
</evidence>
<dbReference type="SUPFAM" id="SSF64356">
    <property type="entry name" value="SNARE-like"/>
    <property type="match status" value="1"/>
</dbReference>
<dbReference type="PROSITE" id="PS50255">
    <property type="entry name" value="CYTOCHROME_B5_2"/>
    <property type="match status" value="1"/>
</dbReference>
<feature type="domain" description="Cytochrome b5 heme-binding" evidence="16">
    <location>
        <begin position="3"/>
        <end position="79"/>
    </location>
</feature>
<evidence type="ECO:0000256" key="15">
    <source>
        <dbReference type="RuleBase" id="RU362121"/>
    </source>
</evidence>
<dbReference type="OrthoDB" id="18320at2759"/>
<keyword evidence="18" id="KW-1185">Reference proteome</keyword>
<keyword evidence="11" id="KW-0472">Membrane</keyword>
<dbReference type="FunFam" id="3.10.120.10:FF:000002">
    <property type="entry name" value="Cytochrome b5 type B"/>
    <property type="match status" value="1"/>
</dbReference>
<dbReference type="InterPro" id="IPR044760">
    <property type="entry name" value="TRAPPC2L"/>
</dbReference>
<keyword evidence="7" id="KW-0256">Endoplasmic reticulum</keyword>
<protein>
    <recommendedName>
        <fullName evidence="12">Trafficking protein particle complex subunit 2-like protein</fullName>
    </recommendedName>
</protein>
<dbReference type="GO" id="GO:0046872">
    <property type="term" value="F:metal ion binding"/>
    <property type="evidence" value="ECO:0007669"/>
    <property type="project" value="UniProtKB-UniRule"/>
</dbReference>
<dbReference type="GO" id="GO:0006888">
    <property type="term" value="P:endoplasmic reticulum to Golgi vesicle-mediated transport"/>
    <property type="evidence" value="ECO:0007669"/>
    <property type="project" value="InterPro"/>
</dbReference>
<gene>
    <name evidence="17" type="primary">CYB5</name>
    <name evidence="17" type="ORF">A0H81_09855</name>
</gene>
<dbReference type="SUPFAM" id="SSF55856">
    <property type="entry name" value="Cytochrome b5-like heme/steroid binding domain"/>
    <property type="match status" value="1"/>
</dbReference>
<evidence type="ECO:0000256" key="10">
    <source>
        <dbReference type="ARBA" id="ARBA00023004"/>
    </source>
</evidence>
<keyword evidence="5" id="KW-0812">Transmembrane</keyword>
<dbReference type="InterPro" id="IPR050668">
    <property type="entry name" value="Cytochrome_b5"/>
</dbReference>
<evidence type="ECO:0000256" key="11">
    <source>
        <dbReference type="ARBA" id="ARBA00023136"/>
    </source>
</evidence>
<keyword evidence="9" id="KW-0249">Electron transport</keyword>
<dbReference type="CDD" id="cd14854">
    <property type="entry name" value="TRAPPC2L"/>
    <property type="match status" value="1"/>
</dbReference>
<keyword evidence="3" id="KW-0813">Transport</keyword>
<dbReference type="InterPro" id="IPR006722">
    <property type="entry name" value="Sedlin"/>
</dbReference>
<keyword evidence="4 15" id="KW-0349">Heme</keyword>
<dbReference type="AlphaFoldDB" id="A0A1C7M1A2"/>
<organism evidence="17 18">
    <name type="scientific">Grifola frondosa</name>
    <name type="common">Maitake</name>
    <name type="synonym">Polyporus frondosus</name>
    <dbReference type="NCBI Taxonomy" id="5627"/>
    <lineage>
        <taxon>Eukaryota</taxon>
        <taxon>Fungi</taxon>
        <taxon>Dikarya</taxon>
        <taxon>Basidiomycota</taxon>
        <taxon>Agaricomycotina</taxon>
        <taxon>Agaricomycetes</taxon>
        <taxon>Polyporales</taxon>
        <taxon>Grifolaceae</taxon>
        <taxon>Grifola</taxon>
    </lineage>
</organism>
<dbReference type="GO" id="GO:0005789">
    <property type="term" value="C:endoplasmic reticulum membrane"/>
    <property type="evidence" value="ECO:0007669"/>
    <property type="project" value="UniProtKB-SubCell"/>
</dbReference>
<evidence type="ECO:0000313" key="17">
    <source>
        <dbReference type="EMBL" id="OBZ70508.1"/>
    </source>
</evidence>
<dbReference type="Gene3D" id="3.30.450.70">
    <property type="match status" value="1"/>
</dbReference>
<evidence type="ECO:0000256" key="13">
    <source>
        <dbReference type="ARBA" id="ARBA00037877"/>
    </source>
</evidence>
<dbReference type="Pfam" id="PF00173">
    <property type="entry name" value="Cyt-b5"/>
    <property type="match status" value="1"/>
</dbReference>
<evidence type="ECO:0000256" key="5">
    <source>
        <dbReference type="ARBA" id="ARBA00022692"/>
    </source>
</evidence>
<accession>A0A1C7M1A2</accession>
<evidence type="ECO:0000256" key="2">
    <source>
        <dbReference type="ARBA" id="ARBA00006626"/>
    </source>
</evidence>
<keyword evidence="6 15" id="KW-0479">Metal-binding</keyword>
<sequence>MASKVITYAQLKANSTKNSLYILLHEKVYDVTKFIDEHPGGDEVILAESARDATEAFEDVGHSDEARALLADLYIGDFEKTDELKTKGSVQSSGSSNAVNTAVQQGSNLMYFVPLAMLGAYSAWRYYSSGASSSHVDLMPSQLRLNAVAFISAQNHPILIRTFAQPRQDELKYHYIAHTSLDVIDERITAATATKSTDCYMNLLYTMEDVAVYGYMTPLKVKIIIALALTDAVVRDADIITIFRALHTAYRQSVANPFLRLNASTDGFHDYATLLLAGSAKWKAFRRRVDEIGRAVGAVGTAVS</sequence>
<dbReference type="Proteomes" id="UP000092993">
    <property type="component" value="Unassembled WGS sequence"/>
</dbReference>